<dbReference type="AlphaFoldDB" id="U1PB58"/>
<gene>
    <name evidence="2" type="ORF">J07HQW1_00815</name>
</gene>
<dbReference type="Proteomes" id="UP000030649">
    <property type="component" value="Unassembled WGS sequence"/>
</dbReference>
<proteinExistence type="predicted"/>
<organism evidence="2 3">
    <name type="scientific">Haloquadratum walsbyi J07HQW1</name>
    <dbReference type="NCBI Taxonomy" id="1238424"/>
    <lineage>
        <taxon>Archaea</taxon>
        <taxon>Methanobacteriati</taxon>
        <taxon>Methanobacteriota</taxon>
        <taxon>Stenosarchaea group</taxon>
        <taxon>Halobacteria</taxon>
        <taxon>Halobacteriales</taxon>
        <taxon>Haloferacaceae</taxon>
        <taxon>Haloquadratum</taxon>
    </lineage>
</organism>
<feature type="region of interest" description="Disordered" evidence="1">
    <location>
        <begin position="29"/>
        <end position="61"/>
    </location>
</feature>
<protein>
    <submittedName>
        <fullName evidence="2">Uncharacterized protein</fullName>
    </submittedName>
</protein>
<evidence type="ECO:0000313" key="2">
    <source>
        <dbReference type="EMBL" id="ERG90787.1"/>
    </source>
</evidence>
<evidence type="ECO:0000313" key="3">
    <source>
        <dbReference type="Proteomes" id="UP000030649"/>
    </source>
</evidence>
<dbReference type="HOGENOM" id="CLU_2911454_0_0_2"/>
<accession>U1PB58</accession>
<reference evidence="2 3" key="1">
    <citation type="journal article" date="2013" name="PLoS ONE">
        <title>Assembly-driven community genomics of a hypersaline microbial ecosystem.</title>
        <authorList>
            <person name="Podell S."/>
            <person name="Ugalde J.A."/>
            <person name="Narasingarao P."/>
            <person name="Banfield J.F."/>
            <person name="Heidelberg K.B."/>
            <person name="Allen E.E."/>
        </authorList>
    </citation>
    <scope>NUCLEOTIDE SEQUENCE [LARGE SCALE GENOMIC DNA]</scope>
    <source>
        <strain evidence="3">J07HQW1</strain>
    </source>
</reference>
<name>U1PB58_9EURY</name>
<sequence length="61" mass="6459">MSRWIASVRTRDAFMTELAVTYSRSACATAPVSSARTPGPNTTTGAGAKYDASVAAVKHRR</sequence>
<dbReference type="EMBL" id="KE356560">
    <property type="protein sequence ID" value="ERG90787.1"/>
    <property type="molecule type" value="Genomic_DNA"/>
</dbReference>
<feature type="compositionally biased region" description="Low complexity" evidence="1">
    <location>
        <begin position="37"/>
        <end position="48"/>
    </location>
</feature>
<evidence type="ECO:0000256" key="1">
    <source>
        <dbReference type="SAM" id="MobiDB-lite"/>
    </source>
</evidence>